<dbReference type="Gene3D" id="1.10.1220.10">
    <property type="entry name" value="Met repressor-like"/>
    <property type="match status" value="1"/>
</dbReference>
<dbReference type="GO" id="GO:0006355">
    <property type="term" value="P:regulation of DNA-templated transcription"/>
    <property type="evidence" value="ECO:0007669"/>
    <property type="project" value="InterPro"/>
</dbReference>
<evidence type="ECO:0000313" key="1">
    <source>
        <dbReference type="EMBL" id="SHI99550.1"/>
    </source>
</evidence>
<dbReference type="InterPro" id="IPR008651">
    <property type="entry name" value="Uncharacterised_HicB"/>
</dbReference>
<dbReference type="EMBL" id="FQZK01000003">
    <property type="protein sequence ID" value="SHI99550.1"/>
    <property type="molecule type" value="Genomic_DNA"/>
</dbReference>
<dbReference type="Proteomes" id="UP000184452">
    <property type="component" value="Unassembled WGS sequence"/>
</dbReference>
<name>A0A1M6FPF0_9ACTN</name>
<proteinExistence type="predicted"/>
<dbReference type="InterPro" id="IPR013321">
    <property type="entry name" value="Arc_rbn_hlx_hlx"/>
</dbReference>
<organism evidence="1 2">
    <name type="scientific">Nocardiopsis flavescens</name>
    <dbReference type="NCBI Taxonomy" id="758803"/>
    <lineage>
        <taxon>Bacteria</taxon>
        <taxon>Bacillati</taxon>
        <taxon>Actinomycetota</taxon>
        <taxon>Actinomycetes</taxon>
        <taxon>Streptosporangiales</taxon>
        <taxon>Nocardiopsidaceae</taxon>
        <taxon>Nocardiopsis</taxon>
    </lineage>
</organism>
<dbReference type="InterPro" id="IPR010985">
    <property type="entry name" value="Ribbon_hlx_hlx"/>
</dbReference>
<dbReference type="SUPFAM" id="SSF143100">
    <property type="entry name" value="TTHA1013/TTHA0281-like"/>
    <property type="match status" value="1"/>
</dbReference>
<accession>A0A1M6FPF0</accession>
<dbReference type="OrthoDB" id="5297106at2"/>
<sequence>MSRADHYAYRVRWSAEDESYLGTVAELPSLSWLADDRTAAFTGIQELAADVVEDMLASGEQPPEALADRSYSGKFMVRVPPEVHRRLNIEAAEQQVSLNRLVSARLSAATGTCTPPAA</sequence>
<dbReference type="InterPro" id="IPR035069">
    <property type="entry name" value="TTHA1013/TTHA0281-like"/>
</dbReference>
<dbReference type="AlphaFoldDB" id="A0A1M6FPF0"/>
<gene>
    <name evidence="1" type="ORF">SAMN05421803_103103</name>
</gene>
<dbReference type="Pfam" id="PF05534">
    <property type="entry name" value="HicB"/>
    <property type="match status" value="1"/>
</dbReference>
<dbReference type="STRING" id="758803.SAMN05421803_103103"/>
<dbReference type="RefSeq" id="WP_073376712.1">
    <property type="nucleotide sequence ID" value="NZ_FQZK01000003.1"/>
</dbReference>
<evidence type="ECO:0000313" key="2">
    <source>
        <dbReference type="Proteomes" id="UP000184452"/>
    </source>
</evidence>
<keyword evidence="2" id="KW-1185">Reference proteome</keyword>
<protein>
    <submittedName>
        <fullName evidence="1">Predicted nuclease of the RNAse H fold, HicB family</fullName>
    </submittedName>
</protein>
<reference evidence="1 2" key="1">
    <citation type="submission" date="2016-11" db="EMBL/GenBank/DDBJ databases">
        <authorList>
            <person name="Jaros S."/>
            <person name="Januszkiewicz K."/>
            <person name="Wedrychowicz H."/>
        </authorList>
    </citation>
    <scope>NUCLEOTIDE SEQUENCE [LARGE SCALE GENOMIC DNA]</scope>
    <source>
        <strain evidence="1 2">CGMCC 4.5723</strain>
    </source>
</reference>
<dbReference type="SUPFAM" id="SSF47598">
    <property type="entry name" value="Ribbon-helix-helix"/>
    <property type="match status" value="1"/>
</dbReference>